<reference evidence="1 2" key="1">
    <citation type="journal article" date="2015" name="Proc. Natl. Acad. Sci. U.S.A.">
        <title>Expanded metabolic versatility of ubiquitous nitrite-oxidizing bacteria from the genus Nitrospira.</title>
        <authorList>
            <person name="Koch H."/>
            <person name="Lucker S."/>
            <person name="Albertsen M."/>
            <person name="Kitzinger K."/>
            <person name="Herbold C."/>
            <person name="Spieck E."/>
            <person name="Nielsen P.H."/>
            <person name="Wagner M."/>
            <person name="Daims H."/>
        </authorList>
    </citation>
    <scope>NUCLEOTIDE SEQUENCE [LARGE SCALE GENOMIC DNA]</scope>
    <source>
        <strain evidence="1 2">NSP M-1</strain>
    </source>
</reference>
<organism evidence="1 2">
    <name type="scientific">Nitrospira moscoviensis</name>
    <dbReference type="NCBI Taxonomy" id="42253"/>
    <lineage>
        <taxon>Bacteria</taxon>
        <taxon>Pseudomonadati</taxon>
        <taxon>Nitrospirota</taxon>
        <taxon>Nitrospiria</taxon>
        <taxon>Nitrospirales</taxon>
        <taxon>Nitrospiraceae</taxon>
        <taxon>Nitrospira</taxon>
    </lineage>
</organism>
<dbReference type="PATRIC" id="fig|42253.5.peg.3761"/>
<sequence length="192" mass="21047">MSAPGFLPSGPLPWAPRLLGTVLLCTWLAGCAHTIQVDPLPATPAATRIPRAVQLVVGPLSLEGADHMPGITLLKWPHRDLSEALLRYVERRETFASVSAAPADLAMSIVTNLSMRSRQRYRYRVRLEIEMRDGATPIKTYRAEHEAEGSSVRWVTASDRDPIQAALQQALDDAFGQIEADHALYAAGPRSK</sequence>
<dbReference type="STRING" id="42253.NITMOv2_3817"/>
<dbReference type="EMBL" id="CP011801">
    <property type="protein sequence ID" value="ALA60207.1"/>
    <property type="molecule type" value="Genomic_DNA"/>
</dbReference>
<evidence type="ECO:0000313" key="2">
    <source>
        <dbReference type="Proteomes" id="UP000069205"/>
    </source>
</evidence>
<dbReference type="Proteomes" id="UP000069205">
    <property type="component" value="Chromosome"/>
</dbReference>
<protein>
    <submittedName>
        <fullName evidence="1">Uncharacterized protein</fullName>
    </submittedName>
</protein>
<evidence type="ECO:0000313" key="1">
    <source>
        <dbReference type="EMBL" id="ALA60207.1"/>
    </source>
</evidence>
<dbReference type="AlphaFoldDB" id="A0A0K2GHU9"/>
<gene>
    <name evidence="1" type="ORF">NITMOv2_3817</name>
</gene>
<dbReference type="KEGG" id="nmv:NITMOv2_3817"/>
<proteinExistence type="predicted"/>
<name>A0A0K2GHU9_NITMO</name>
<keyword evidence="2" id="KW-1185">Reference proteome</keyword>
<accession>A0A0K2GHU9</accession>